<evidence type="ECO:0000313" key="3">
    <source>
        <dbReference type="Proteomes" id="UP000310687"/>
    </source>
</evidence>
<gene>
    <name evidence="2" type="ORF">D6D22_06996</name>
</gene>
<name>A0A4S8XDQ2_AURPU</name>
<sequence length="334" mass="37527">MHLSLLLLYLISSALSTTQPEANSPYIGLSLSSRTITLASHDGNDTVVLAQWQANLAYRTWFAEAISQHLVHEVDDATVVVFELLHQVKEVLDIQLGQQGEERVWISAVSIPFPVGIRRLEIEMLAAVEGLSLWDDRTGFSSAILETRQILWGAYGLSQSQGLGVEGMVDEHAAVERVVVINVEVNWVCSGVQVLGVEEGVVWVIGEDVWLDLGWRKDDEGEDATWVTKLEERFERFFAQYFVSTPSMREGDKYASEQLRMVTFTGDAPTHAFNTIKMVLRNVLMDYPWVVFREDFEPDEISAIGAAMLGKVLAEEEARYETDYVVDMTGFQDT</sequence>
<proteinExistence type="predicted"/>
<feature type="chain" id="PRO_5043196118" evidence="1">
    <location>
        <begin position="17"/>
        <end position="334"/>
    </location>
</feature>
<dbReference type="EMBL" id="QZAL01000113">
    <property type="protein sequence ID" value="THW37883.1"/>
    <property type="molecule type" value="Genomic_DNA"/>
</dbReference>
<organism evidence="2 3">
    <name type="scientific">Aureobasidium pullulans</name>
    <name type="common">Black yeast</name>
    <name type="synonym">Pullularia pullulans</name>
    <dbReference type="NCBI Taxonomy" id="5580"/>
    <lineage>
        <taxon>Eukaryota</taxon>
        <taxon>Fungi</taxon>
        <taxon>Dikarya</taxon>
        <taxon>Ascomycota</taxon>
        <taxon>Pezizomycotina</taxon>
        <taxon>Dothideomycetes</taxon>
        <taxon>Dothideomycetidae</taxon>
        <taxon>Dothideales</taxon>
        <taxon>Saccotheciaceae</taxon>
        <taxon>Aureobasidium</taxon>
    </lineage>
</organism>
<evidence type="ECO:0000313" key="2">
    <source>
        <dbReference type="EMBL" id="THW37883.1"/>
    </source>
</evidence>
<evidence type="ECO:0000256" key="1">
    <source>
        <dbReference type="SAM" id="SignalP"/>
    </source>
</evidence>
<dbReference type="Proteomes" id="UP000310687">
    <property type="component" value="Unassembled WGS sequence"/>
</dbReference>
<feature type="signal peptide" evidence="1">
    <location>
        <begin position="1"/>
        <end position="16"/>
    </location>
</feature>
<comment type="caution">
    <text evidence="2">The sequence shown here is derived from an EMBL/GenBank/DDBJ whole genome shotgun (WGS) entry which is preliminary data.</text>
</comment>
<keyword evidence="1" id="KW-0732">Signal</keyword>
<protein>
    <submittedName>
        <fullName evidence="2">Uncharacterized protein</fullName>
    </submittedName>
</protein>
<accession>A0A4S8XDQ2</accession>
<reference evidence="2 3" key="1">
    <citation type="submission" date="2018-10" db="EMBL/GenBank/DDBJ databases">
        <title>Fifty Aureobasidium pullulans genomes reveal a recombining polyextremotolerant generalist.</title>
        <authorList>
            <person name="Gostincar C."/>
            <person name="Turk M."/>
            <person name="Zajc J."/>
            <person name="Gunde-Cimerman N."/>
        </authorList>
    </citation>
    <scope>NUCLEOTIDE SEQUENCE [LARGE SCALE GENOMIC DNA]</scope>
    <source>
        <strain evidence="2 3">EXF-11013</strain>
    </source>
</reference>
<dbReference type="AlphaFoldDB" id="A0A4S8XDQ2"/>